<accession>A0A373A2F6</accession>
<reference evidence="2 3" key="1">
    <citation type="submission" date="2018-08" db="EMBL/GenBank/DDBJ databases">
        <title>Diversity &amp; Physiological Properties of Lignin-Decomposing Actinobacteria from Soil.</title>
        <authorList>
            <person name="Roh S.G."/>
            <person name="Kim S.B."/>
        </authorList>
    </citation>
    <scope>NUCLEOTIDE SEQUENCE [LARGE SCALE GENOMIC DNA]</scope>
    <source>
        <strain evidence="2 3">MMS17-GH009</strain>
    </source>
</reference>
<proteinExistence type="predicted"/>
<keyword evidence="3" id="KW-1185">Reference proteome</keyword>
<evidence type="ECO:0000256" key="1">
    <source>
        <dbReference type="SAM" id="MobiDB-lite"/>
    </source>
</evidence>
<dbReference type="Proteomes" id="UP000263377">
    <property type="component" value="Unassembled WGS sequence"/>
</dbReference>
<evidence type="ECO:0000313" key="3">
    <source>
        <dbReference type="Proteomes" id="UP000263377"/>
    </source>
</evidence>
<feature type="compositionally biased region" description="Basic residues" evidence="1">
    <location>
        <begin position="255"/>
        <end position="267"/>
    </location>
</feature>
<evidence type="ECO:0000313" key="2">
    <source>
        <dbReference type="EMBL" id="RGD62336.1"/>
    </source>
</evidence>
<protein>
    <submittedName>
        <fullName evidence="2">Cobalamin biosynthesis protein CbiX</fullName>
    </submittedName>
</protein>
<dbReference type="AlphaFoldDB" id="A0A373A2F6"/>
<feature type="region of interest" description="Disordered" evidence="1">
    <location>
        <begin position="242"/>
        <end position="303"/>
    </location>
</feature>
<gene>
    <name evidence="2" type="ORF">DR950_35400</name>
</gene>
<sequence length="303" mass="30748">MMTRSHAAATVVLAGGHESDGGRDLAALAARESTVHAAAPAGRPLTEAVRSALAAAGDGPVCVVPMTLGRDPKLVADTARALRWLAAGEGRGRLALTAPFGAADHLIGWLRAAAGPAPDGAVLVTAPAAGPFEDAELFRIARLARQYGRHRWVEVAFDGGDPDPAEGAERCRLLGAREVTAVPASFGPALRTALPGVRDGGPLLRPSAVAGVVAARTAAVLHLLGHGEDGILAGLDAEHGHGYAHSHGPGEQGHGHSHGPGGHHHGHASGGHQHGHASGGHQHGDAPHPHHPSHTHEPAHTPH</sequence>
<feature type="compositionally biased region" description="Basic and acidic residues" evidence="1">
    <location>
        <begin position="282"/>
        <end position="303"/>
    </location>
</feature>
<name>A0A373A2F6_9ACTN</name>
<comment type="caution">
    <text evidence="2">The sequence shown here is derived from an EMBL/GenBank/DDBJ whole genome shotgun (WGS) entry which is preliminary data.</text>
</comment>
<dbReference type="EMBL" id="QVIG01000001">
    <property type="protein sequence ID" value="RGD62336.1"/>
    <property type="molecule type" value="Genomic_DNA"/>
</dbReference>
<organism evidence="2 3">
    <name type="scientific">Kitasatospora xanthocidica</name>
    <dbReference type="NCBI Taxonomy" id="83382"/>
    <lineage>
        <taxon>Bacteria</taxon>
        <taxon>Bacillati</taxon>
        <taxon>Actinomycetota</taxon>
        <taxon>Actinomycetes</taxon>
        <taxon>Kitasatosporales</taxon>
        <taxon>Streptomycetaceae</taxon>
        <taxon>Kitasatospora</taxon>
    </lineage>
</organism>